<dbReference type="Proteomes" id="UP000193067">
    <property type="component" value="Unassembled WGS sequence"/>
</dbReference>
<gene>
    <name evidence="1" type="ORF">PYCCODRAFT_705019</name>
</gene>
<organism evidence="1 2">
    <name type="scientific">Trametes coccinea (strain BRFM310)</name>
    <name type="common">Pycnoporus coccineus</name>
    <dbReference type="NCBI Taxonomy" id="1353009"/>
    <lineage>
        <taxon>Eukaryota</taxon>
        <taxon>Fungi</taxon>
        <taxon>Dikarya</taxon>
        <taxon>Basidiomycota</taxon>
        <taxon>Agaricomycotina</taxon>
        <taxon>Agaricomycetes</taxon>
        <taxon>Polyporales</taxon>
        <taxon>Polyporaceae</taxon>
        <taxon>Trametes</taxon>
    </lineage>
</organism>
<protein>
    <submittedName>
        <fullName evidence="1">Uncharacterized protein</fullName>
    </submittedName>
</protein>
<evidence type="ECO:0000313" key="1">
    <source>
        <dbReference type="EMBL" id="OSD00191.1"/>
    </source>
</evidence>
<name>A0A1Y2IIV8_TRAC3</name>
<evidence type="ECO:0000313" key="2">
    <source>
        <dbReference type="Proteomes" id="UP000193067"/>
    </source>
</evidence>
<dbReference type="EMBL" id="KZ084120">
    <property type="protein sequence ID" value="OSD00191.1"/>
    <property type="molecule type" value="Genomic_DNA"/>
</dbReference>
<reference evidence="1 2" key="1">
    <citation type="journal article" date="2015" name="Biotechnol. Biofuels">
        <title>Enhanced degradation of softwood versus hardwood by the white-rot fungus Pycnoporus coccineus.</title>
        <authorList>
            <person name="Couturier M."/>
            <person name="Navarro D."/>
            <person name="Chevret D."/>
            <person name="Henrissat B."/>
            <person name="Piumi F."/>
            <person name="Ruiz-Duenas F.J."/>
            <person name="Martinez A.T."/>
            <person name="Grigoriev I.V."/>
            <person name="Riley R."/>
            <person name="Lipzen A."/>
            <person name="Berrin J.G."/>
            <person name="Master E.R."/>
            <person name="Rosso M.N."/>
        </authorList>
    </citation>
    <scope>NUCLEOTIDE SEQUENCE [LARGE SCALE GENOMIC DNA]</scope>
    <source>
        <strain evidence="1 2">BRFM310</strain>
    </source>
</reference>
<dbReference type="AlphaFoldDB" id="A0A1Y2IIV8"/>
<sequence length="121" mass="12678">MYILRGVSERWLMAVVVGGDEGGGEGRDARLKCGVAKIDAQRYAGLVTRLSRDRALQGLLLCVRGPVATVCAVGGQGQGRSVLCAALRASWDGDSPLSLQKAQVKCKAFPLAHVVGGPIMD</sequence>
<accession>A0A1Y2IIV8</accession>
<keyword evidence="2" id="KW-1185">Reference proteome</keyword>
<proteinExistence type="predicted"/>